<dbReference type="RefSeq" id="WP_184309127.1">
    <property type="nucleotide sequence ID" value="NZ_JACHEN010000005.1"/>
</dbReference>
<protein>
    <recommendedName>
        <fullName evidence="1">CobQ/CobB/MinD/ParA nucleotide binding domain-containing protein</fullName>
    </recommendedName>
</protein>
<dbReference type="EMBL" id="JACHEN010000005">
    <property type="protein sequence ID" value="MBB6215121.1"/>
    <property type="molecule type" value="Genomic_DNA"/>
</dbReference>
<dbReference type="Proteomes" id="UP000579281">
    <property type="component" value="Unassembled WGS sequence"/>
</dbReference>
<name>A0A841KP92_9FIRM</name>
<reference evidence="2 3" key="1">
    <citation type="submission" date="2020-08" db="EMBL/GenBank/DDBJ databases">
        <title>Genomic Encyclopedia of Type Strains, Phase IV (KMG-IV): sequencing the most valuable type-strain genomes for metagenomic binning, comparative biology and taxonomic classification.</title>
        <authorList>
            <person name="Goeker M."/>
        </authorList>
    </citation>
    <scope>NUCLEOTIDE SEQUENCE [LARGE SCALE GENOMIC DNA]</scope>
    <source>
        <strain evidence="2 3">DSM 103526</strain>
    </source>
</reference>
<dbReference type="InterPro" id="IPR027417">
    <property type="entry name" value="P-loop_NTPase"/>
</dbReference>
<accession>A0A841KP92</accession>
<gene>
    <name evidence="2" type="ORF">HNQ80_001210</name>
</gene>
<organism evidence="2 3">
    <name type="scientific">Anaerosolibacter carboniphilus</name>
    <dbReference type="NCBI Taxonomy" id="1417629"/>
    <lineage>
        <taxon>Bacteria</taxon>
        <taxon>Bacillati</taxon>
        <taxon>Bacillota</taxon>
        <taxon>Clostridia</taxon>
        <taxon>Peptostreptococcales</taxon>
        <taxon>Thermotaleaceae</taxon>
        <taxon>Anaerosolibacter</taxon>
    </lineage>
</organism>
<feature type="domain" description="CobQ/CobB/MinD/ParA nucleotide binding" evidence="1">
    <location>
        <begin position="15"/>
        <end position="166"/>
    </location>
</feature>
<sequence>MLDDKRIRIIIGHYGSGKTEFAVNYAVKLAQLGKKVAMADLDIVNPYFRSRERQSMLEKYGIHFIGSAIDRSMGSDLPAIASSVLGPLQDESYQVVLDVGGDSMGARALGRYHSYFKPGNYDMFCVLNANRPETQDVEGAIQHLRSIESVARAPVTGLINNTHLLRETTVEEVLKGQELVRKVSEQLNIPIRYVSTLEEVARHLPSEIEGEIFPIKMFMREDWM</sequence>
<keyword evidence="3" id="KW-1185">Reference proteome</keyword>
<proteinExistence type="predicted"/>
<evidence type="ECO:0000259" key="1">
    <source>
        <dbReference type="Pfam" id="PF01656"/>
    </source>
</evidence>
<dbReference type="SUPFAM" id="SSF52540">
    <property type="entry name" value="P-loop containing nucleoside triphosphate hydrolases"/>
    <property type="match status" value="1"/>
</dbReference>
<comment type="caution">
    <text evidence="2">The sequence shown here is derived from an EMBL/GenBank/DDBJ whole genome shotgun (WGS) entry which is preliminary data.</text>
</comment>
<dbReference type="Pfam" id="PF01656">
    <property type="entry name" value="CbiA"/>
    <property type="match status" value="1"/>
</dbReference>
<evidence type="ECO:0000313" key="3">
    <source>
        <dbReference type="Proteomes" id="UP000579281"/>
    </source>
</evidence>
<dbReference type="Gene3D" id="3.40.50.300">
    <property type="entry name" value="P-loop containing nucleotide triphosphate hydrolases"/>
    <property type="match status" value="1"/>
</dbReference>
<dbReference type="AlphaFoldDB" id="A0A841KP92"/>
<evidence type="ECO:0000313" key="2">
    <source>
        <dbReference type="EMBL" id="MBB6215121.1"/>
    </source>
</evidence>
<dbReference type="InterPro" id="IPR002586">
    <property type="entry name" value="CobQ/CobB/MinD/ParA_Nub-bd_dom"/>
</dbReference>